<keyword evidence="2" id="KW-1133">Transmembrane helix</keyword>
<dbReference type="InterPro" id="IPR021401">
    <property type="entry name" value="DUF3040"/>
</dbReference>
<proteinExistence type="predicted"/>
<feature type="transmembrane region" description="Helical" evidence="2">
    <location>
        <begin position="45"/>
        <end position="67"/>
    </location>
</feature>
<name>A0ABQ0UKN1_9MICO</name>
<accession>A0ABQ0UKN1</accession>
<reference evidence="3 4" key="1">
    <citation type="submission" date="2019-07" db="EMBL/GenBank/DDBJ databases">
        <title>Whole genome shotgun sequence of Frigoribacterium faeni NBRC 103066.</title>
        <authorList>
            <person name="Hosoyama A."/>
            <person name="Uohara A."/>
            <person name="Ohji S."/>
            <person name="Ichikawa N."/>
        </authorList>
    </citation>
    <scope>NUCLEOTIDE SEQUENCE [LARGE SCALE GENOMIC DNA]</scope>
    <source>
        <strain evidence="3 4">NBRC 103066</strain>
    </source>
</reference>
<evidence type="ECO:0000256" key="2">
    <source>
        <dbReference type="SAM" id="Phobius"/>
    </source>
</evidence>
<feature type="transmembrane region" description="Helical" evidence="2">
    <location>
        <begin position="73"/>
        <end position="90"/>
    </location>
</feature>
<evidence type="ECO:0008006" key="5">
    <source>
        <dbReference type="Google" id="ProtNLM"/>
    </source>
</evidence>
<feature type="compositionally biased region" description="Basic and acidic residues" evidence="1">
    <location>
        <begin position="127"/>
        <end position="142"/>
    </location>
</feature>
<dbReference type="Pfam" id="PF11239">
    <property type="entry name" value="DUF3040"/>
    <property type="match status" value="1"/>
</dbReference>
<keyword evidence="4" id="KW-1185">Reference proteome</keyword>
<gene>
    <name evidence="3" type="ORF">FFA01_03590</name>
</gene>
<evidence type="ECO:0000313" key="3">
    <source>
        <dbReference type="EMBL" id="GEK82050.1"/>
    </source>
</evidence>
<dbReference type="EMBL" id="BJUV01000002">
    <property type="protein sequence ID" value="GEK82050.1"/>
    <property type="molecule type" value="Genomic_DNA"/>
</dbReference>
<sequence>MLEGNNKMPLSEQEQRLLEEMERSLYSNDSDFVATVGTRRGRPNYTLVVVGVLAGLLGIAVIVTGVIFRQPLVGVLGFVLVVGGALFAIAPPRRKGGSIPSAPTPPRTAGSRPGASRAGSNGSMMDRLNERWDRRNDGDGRQ</sequence>
<keyword evidence="2" id="KW-0812">Transmembrane</keyword>
<feature type="region of interest" description="Disordered" evidence="1">
    <location>
        <begin position="91"/>
        <end position="142"/>
    </location>
</feature>
<evidence type="ECO:0000313" key="4">
    <source>
        <dbReference type="Proteomes" id="UP000321154"/>
    </source>
</evidence>
<dbReference type="Proteomes" id="UP000321154">
    <property type="component" value="Unassembled WGS sequence"/>
</dbReference>
<comment type="caution">
    <text evidence="3">The sequence shown here is derived from an EMBL/GenBank/DDBJ whole genome shotgun (WGS) entry which is preliminary data.</text>
</comment>
<organism evidence="3 4">
    <name type="scientific">Frigoribacterium faeni</name>
    <dbReference type="NCBI Taxonomy" id="145483"/>
    <lineage>
        <taxon>Bacteria</taxon>
        <taxon>Bacillati</taxon>
        <taxon>Actinomycetota</taxon>
        <taxon>Actinomycetes</taxon>
        <taxon>Micrococcales</taxon>
        <taxon>Microbacteriaceae</taxon>
        <taxon>Frigoribacterium</taxon>
    </lineage>
</organism>
<keyword evidence="2" id="KW-0472">Membrane</keyword>
<protein>
    <recommendedName>
        <fullName evidence="5">DUF3040 domain-containing protein</fullName>
    </recommendedName>
</protein>
<evidence type="ECO:0000256" key="1">
    <source>
        <dbReference type="SAM" id="MobiDB-lite"/>
    </source>
</evidence>